<dbReference type="Gene3D" id="1.20.1440.50">
    <property type="entry name" value="Ta0600-like"/>
    <property type="match status" value="1"/>
</dbReference>
<dbReference type="GO" id="GO:0030153">
    <property type="term" value="P:bacteriocin immunity"/>
    <property type="evidence" value="ECO:0007669"/>
    <property type="project" value="UniProtKB-KW"/>
</dbReference>
<protein>
    <recommendedName>
        <fullName evidence="4">Prebacteriocin</fullName>
    </recommendedName>
</protein>
<evidence type="ECO:0008006" key="4">
    <source>
        <dbReference type="Google" id="ProtNLM"/>
    </source>
</evidence>
<organism evidence="2 3">
    <name type="scientific">Lactiplantibacillus fabifermentans DSM 21115</name>
    <dbReference type="NCBI Taxonomy" id="1413187"/>
    <lineage>
        <taxon>Bacteria</taxon>
        <taxon>Bacillati</taxon>
        <taxon>Bacillota</taxon>
        <taxon>Bacilli</taxon>
        <taxon>Lactobacillales</taxon>
        <taxon>Lactobacillaceae</taxon>
        <taxon>Lactiplantibacillus</taxon>
    </lineage>
</organism>
<evidence type="ECO:0000313" key="3">
    <source>
        <dbReference type="Proteomes" id="UP000050920"/>
    </source>
</evidence>
<dbReference type="RefSeq" id="WP_051385228.1">
    <property type="nucleotide sequence ID" value="NZ_AYGX02000014.1"/>
</dbReference>
<dbReference type="SUPFAM" id="SSF109797">
    <property type="entry name" value="Bacteriocin immunity protein-like"/>
    <property type="match status" value="1"/>
</dbReference>
<reference evidence="2 3" key="1">
    <citation type="journal article" date="2015" name="Genome Announc.">
        <title>Expanding the biotechnology potential of lactobacilli through comparative genomics of 213 strains and associated genera.</title>
        <authorList>
            <person name="Sun Z."/>
            <person name="Harris H.M."/>
            <person name="McCann A."/>
            <person name="Guo C."/>
            <person name="Argimon S."/>
            <person name="Zhang W."/>
            <person name="Yang X."/>
            <person name="Jeffery I.B."/>
            <person name="Cooney J.C."/>
            <person name="Kagawa T.F."/>
            <person name="Liu W."/>
            <person name="Song Y."/>
            <person name="Salvetti E."/>
            <person name="Wrobel A."/>
            <person name="Rasinkangas P."/>
            <person name="Parkhill J."/>
            <person name="Rea M.C."/>
            <person name="O'Sullivan O."/>
            <person name="Ritari J."/>
            <person name="Douillard F.P."/>
            <person name="Paul Ross R."/>
            <person name="Yang R."/>
            <person name="Briner A.E."/>
            <person name="Felis G.E."/>
            <person name="de Vos W.M."/>
            <person name="Barrangou R."/>
            <person name="Klaenhammer T.R."/>
            <person name="Caufield P.W."/>
            <person name="Cui Y."/>
            <person name="Zhang H."/>
            <person name="O'Toole P.W."/>
        </authorList>
    </citation>
    <scope>NUCLEOTIDE SEQUENCE [LARGE SCALE GENOMIC DNA]</scope>
    <source>
        <strain evidence="2 3">DSM 21115</strain>
    </source>
</reference>
<keyword evidence="3" id="KW-1185">Reference proteome</keyword>
<gene>
    <name evidence="2" type="ORF">DY78_GL001237</name>
</gene>
<evidence type="ECO:0000313" key="2">
    <source>
        <dbReference type="EMBL" id="KRO29268.1"/>
    </source>
</evidence>
<accession>A0A0R2NU75</accession>
<proteinExistence type="predicted"/>
<comment type="caution">
    <text evidence="2">The sequence shown here is derived from an EMBL/GenBank/DDBJ whole genome shotgun (WGS) entry which is preliminary data.</text>
</comment>
<dbReference type="Pfam" id="PF08951">
    <property type="entry name" value="EntA_Immun"/>
    <property type="match status" value="1"/>
</dbReference>
<dbReference type="AlphaFoldDB" id="A0A0R2NU75"/>
<name>A0A0R2NU75_9LACO</name>
<dbReference type="InterPro" id="IPR023130">
    <property type="entry name" value="Ta0600-like_sf"/>
</dbReference>
<dbReference type="EMBL" id="AYGX02000014">
    <property type="protein sequence ID" value="KRO29268.1"/>
    <property type="molecule type" value="Genomic_DNA"/>
</dbReference>
<evidence type="ECO:0000256" key="1">
    <source>
        <dbReference type="ARBA" id="ARBA00023025"/>
    </source>
</evidence>
<dbReference type="Proteomes" id="UP000050920">
    <property type="component" value="Unassembled WGS sequence"/>
</dbReference>
<keyword evidence="1" id="KW-0079">Bacteriocin immunity</keyword>
<dbReference type="InterPro" id="IPR015046">
    <property type="entry name" value="LciA_Immunity-like"/>
</dbReference>
<sequence>MTKENDIVMVTKLTNQLSVAYKAAEDAEDQDLQALLLKNATALNNDQPYVEVVTALSHDVSEYYIKHHHVSDEVMAIYQSIQADVKAGKVDDKALRRWNLAVGLVMAPVMFGGC</sequence>